<dbReference type="PANTHER" id="PTHR22911">
    <property type="entry name" value="ACYL-MALONYL CONDENSING ENZYME-RELATED"/>
    <property type="match status" value="1"/>
</dbReference>
<organism evidence="3 4">
    <name type="scientific">Malikia granosa</name>
    <dbReference type="NCBI Taxonomy" id="263067"/>
    <lineage>
        <taxon>Bacteria</taxon>
        <taxon>Pseudomonadati</taxon>
        <taxon>Pseudomonadota</taxon>
        <taxon>Betaproteobacteria</taxon>
        <taxon>Burkholderiales</taxon>
        <taxon>Comamonadaceae</taxon>
        <taxon>Malikia</taxon>
    </lineage>
</organism>
<dbReference type="GO" id="GO:0016020">
    <property type="term" value="C:membrane"/>
    <property type="evidence" value="ECO:0007669"/>
    <property type="project" value="InterPro"/>
</dbReference>
<feature type="transmembrane region" description="Helical" evidence="1">
    <location>
        <begin position="147"/>
        <end position="169"/>
    </location>
</feature>
<dbReference type="RefSeq" id="WP_105748548.1">
    <property type="nucleotide sequence ID" value="NZ_PVLQ01000035.1"/>
</dbReference>
<feature type="transmembrane region" description="Helical" evidence="1">
    <location>
        <begin position="98"/>
        <end position="117"/>
    </location>
</feature>
<sequence length="308" mass="32725">MKLRHGQAVALMVLVTLLWSTAGVVARQLESARSFELTFWRSAFTALSLFLLLPLWQGRGVWARMWQSGALLWVSGTCWAAMFTCFMLALTLTSVANVLITLALGPLLTALIAWLGLGHRLPARTWGAILLAGLGIGWIYGGQIESGGWTGILVAAGVPLSGAINWTLVQRNQQRGNPPDLAPAVLVGAVLSALLTLPLAWPLQASGPDLAWLAGLGFGQLALPCLLSVVCARSLSAPEISLLALLEVLFGIVLAWLGANELPPPRTLQGGALVLGALLANEWLAYRSRARSHSRIRPADGSLAREPA</sequence>
<feature type="transmembrane region" description="Helical" evidence="1">
    <location>
        <begin position="39"/>
        <end position="58"/>
    </location>
</feature>
<dbReference type="OrthoDB" id="9149917at2"/>
<dbReference type="InterPro" id="IPR037185">
    <property type="entry name" value="EmrE-like"/>
</dbReference>
<dbReference type="Proteomes" id="UP000238589">
    <property type="component" value="Unassembled WGS sequence"/>
</dbReference>
<evidence type="ECO:0000256" key="1">
    <source>
        <dbReference type="SAM" id="Phobius"/>
    </source>
</evidence>
<feature type="transmembrane region" description="Helical" evidence="1">
    <location>
        <begin position="181"/>
        <end position="204"/>
    </location>
</feature>
<dbReference type="SUPFAM" id="SSF103481">
    <property type="entry name" value="Multidrug resistance efflux transporter EmrE"/>
    <property type="match status" value="2"/>
</dbReference>
<evidence type="ECO:0000313" key="3">
    <source>
        <dbReference type="EMBL" id="PRD65110.1"/>
    </source>
</evidence>
<dbReference type="InterPro" id="IPR000620">
    <property type="entry name" value="EamA_dom"/>
</dbReference>
<feature type="domain" description="EamA" evidence="2">
    <location>
        <begin position="8"/>
        <end position="140"/>
    </location>
</feature>
<keyword evidence="1" id="KW-1133">Transmembrane helix</keyword>
<feature type="transmembrane region" description="Helical" evidence="1">
    <location>
        <begin position="268"/>
        <end position="286"/>
    </location>
</feature>
<proteinExistence type="predicted"/>
<keyword evidence="1" id="KW-0472">Membrane</keyword>
<dbReference type="AlphaFoldDB" id="A0A2S9K3R6"/>
<keyword evidence="1" id="KW-0812">Transmembrane</keyword>
<feature type="transmembrane region" description="Helical" evidence="1">
    <location>
        <begin position="210"/>
        <end position="230"/>
    </location>
</feature>
<accession>A0A2S9K3R6</accession>
<comment type="caution">
    <text evidence="3">The sequence shown here is derived from an EMBL/GenBank/DDBJ whole genome shotgun (WGS) entry which is preliminary data.</text>
</comment>
<dbReference type="Pfam" id="PF00892">
    <property type="entry name" value="EamA"/>
    <property type="match status" value="2"/>
</dbReference>
<feature type="transmembrane region" description="Helical" evidence="1">
    <location>
        <begin position="70"/>
        <end position="92"/>
    </location>
</feature>
<evidence type="ECO:0000259" key="2">
    <source>
        <dbReference type="Pfam" id="PF00892"/>
    </source>
</evidence>
<gene>
    <name evidence="3" type="ORF">C6P64_10635</name>
</gene>
<feature type="transmembrane region" description="Helical" evidence="1">
    <location>
        <begin position="124"/>
        <end position="141"/>
    </location>
</feature>
<protein>
    <submittedName>
        <fullName evidence="3">Permease</fullName>
    </submittedName>
</protein>
<reference evidence="3 4" key="1">
    <citation type="submission" date="2018-03" db="EMBL/GenBank/DDBJ databases">
        <title>Comparative genomics illustrates the genes involved in a hyperalkaliphilic mechanisms of Serpentinomonas isolated from highly-alkaline calcium-rich serpentinized springs.</title>
        <authorList>
            <person name="Suzuki S."/>
            <person name="Ishii S."/>
            <person name="Walworth N."/>
            <person name="Bird L."/>
            <person name="Kuenen J.G."/>
            <person name="Nealson K.H."/>
        </authorList>
    </citation>
    <scope>NUCLEOTIDE SEQUENCE [LARGE SCALE GENOMIC DNA]</scope>
    <source>
        <strain evidence="3 4">P1</strain>
    </source>
</reference>
<evidence type="ECO:0000313" key="4">
    <source>
        <dbReference type="Proteomes" id="UP000238589"/>
    </source>
</evidence>
<feature type="transmembrane region" description="Helical" evidence="1">
    <location>
        <begin position="242"/>
        <end position="262"/>
    </location>
</feature>
<dbReference type="PANTHER" id="PTHR22911:SF135">
    <property type="entry name" value="BLR4310 PROTEIN"/>
    <property type="match status" value="1"/>
</dbReference>
<dbReference type="EMBL" id="PVLQ01000035">
    <property type="protein sequence ID" value="PRD65110.1"/>
    <property type="molecule type" value="Genomic_DNA"/>
</dbReference>
<keyword evidence="4" id="KW-1185">Reference proteome</keyword>
<feature type="domain" description="EamA" evidence="2">
    <location>
        <begin position="150"/>
        <end position="279"/>
    </location>
</feature>
<name>A0A2S9K3R6_9BURK</name>